<dbReference type="KEGG" id="tmk:QGN29_06540"/>
<evidence type="ECO:0000313" key="4">
    <source>
        <dbReference type="Proteomes" id="UP001268683"/>
    </source>
</evidence>
<keyword evidence="1" id="KW-0812">Transmembrane</keyword>
<dbReference type="PANTHER" id="PTHR43592">
    <property type="entry name" value="CAAX AMINO TERMINAL PROTEASE"/>
    <property type="match status" value="1"/>
</dbReference>
<feature type="transmembrane region" description="Helical" evidence="1">
    <location>
        <begin position="23"/>
        <end position="41"/>
    </location>
</feature>
<dbReference type="InterPro" id="IPR003675">
    <property type="entry name" value="Rce1/LyrA-like_dom"/>
</dbReference>
<keyword evidence="3" id="KW-0645">Protease</keyword>
<feature type="transmembrane region" description="Helical" evidence="1">
    <location>
        <begin position="62"/>
        <end position="82"/>
    </location>
</feature>
<feature type="transmembrane region" description="Helical" evidence="1">
    <location>
        <begin position="214"/>
        <end position="247"/>
    </location>
</feature>
<keyword evidence="4" id="KW-1185">Reference proteome</keyword>
<dbReference type="EC" id="3.4.-.-" evidence="3"/>
<dbReference type="GO" id="GO:0004175">
    <property type="term" value="F:endopeptidase activity"/>
    <property type="evidence" value="ECO:0007669"/>
    <property type="project" value="UniProtKB-ARBA"/>
</dbReference>
<name>A0AA52EK67_9PROT</name>
<dbReference type="EMBL" id="CP123872">
    <property type="protein sequence ID" value="WND04032.1"/>
    <property type="molecule type" value="Genomic_DNA"/>
</dbReference>
<accession>A0AA52EK67</accession>
<dbReference type="Pfam" id="PF02517">
    <property type="entry name" value="Rce1-like"/>
    <property type="match status" value="1"/>
</dbReference>
<sequence>MTAPFITVTTSKDFISASSEGDFALIFGGLLIVIILGYFVCQNISYRRQGKDSLTEKEKIKELRQTIILLWSLCAIALIAWFQSDRGLQQLGFTLNGTTESMMAFAIVTIFCGYMIWQIFQVDKSQENKRDLLKQFETSGDFQSLRFVSKTGYWHFQAVAVTAGITEEIIFRAFAITALSLYMPIWAATIIAGSIFVISHSYQGLKGMMRTIPITIVFTILFLVTNSLIPVIILHIVVDIVAGILLWKAAQFENGLRDKQKLATTARE</sequence>
<keyword evidence="1" id="KW-1133">Transmembrane helix</keyword>
<dbReference type="RefSeq" id="WP_310799896.1">
    <property type="nucleotide sequence ID" value="NZ_CP123872.1"/>
</dbReference>
<dbReference type="GO" id="GO:0080120">
    <property type="term" value="P:CAAX-box protein maturation"/>
    <property type="evidence" value="ECO:0007669"/>
    <property type="project" value="UniProtKB-ARBA"/>
</dbReference>
<dbReference type="PANTHER" id="PTHR43592:SF15">
    <property type="entry name" value="CAAX AMINO TERMINAL PROTEASE FAMILY PROTEIN"/>
    <property type="match status" value="1"/>
</dbReference>
<evidence type="ECO:0000259" key="2">
    <source>
        <dbReference type="Pfam" id="PF02517"/>
    </source>
</evidence>
<reference evidence="3" key="1">
    <citation type="submission" date="2023-04" db="EMBL/GenBank/DDBJ databases">
        <title>Complete genome sequence of Temperatibacter marinus.</title>
        <authorList>
            <person name="Rong J.-C."/>
            <person name="Yi M.-L."/>
            <person name="Zhao Q."/>
        </authorList>
    </citation>
    <scope>NUCLEOTIDE SEQUENCE</scope>
    <source>
        <strain evidence="3">NBRC 110045</strain>
    </source>
</reference>
<proteinExistence type="predicted"/>
<evidence type="ECO:0000313" key="3">
    <source>
        <dbReference type="EMBL" id="WND04032.1"/>
    </source>
</evidence>
<gene>
    <name evidence="3" type="ORF">QGN29_06540</name>
</gene>
<keyword evidence="3" id="KW-0378">Hydrolase</keyword>
<dbReference type="GO" id="GO:0008237">
    <property type="term" value="F:metallopeptidase activity"/>
    <property type="evidence" value="ECO:0007669"/>
    <property type="project" value="UniProtKB-KW"/>
</dbReference>
<keyword evidence="3" id="KW-0482">Metalloprotease</keyword>
<protein>
    <submittedName>
        <fullName evidence="3">CPBP family intramembrane metalloprotease</fullName>
        <ecNumber evidence="3">3.4.-.-</ecNumber>
    </submittedName>
</protein>
<keyword evidence="1" id="KW-0472">Membrane</keyword>
<dbReference type="AlphaFoldDB" id="A0AA52EK67"/>
<dbReference type="Proteomes" id="UP001268683">
    <property type="component" value="Chromosome"/>
</dbReference>
<feature type="transmembrane region" description="Helical" evidence="1">
    <location>
        <begin position="181"/>
        <end position="202"/>
    </location>
</feature>
<organism evidence="3 4">
    <name type="scientific">Temperatibacter marinus</name>
    <dbReference type="NCBI Taxonomy" id="1456591"/>
    <lineage>
        <taxon>Bacteria</taxon>
        <taxon>Pseudomonadati</taxon>
        <taxon>Pseudomonadota</taxon>
        <taxon>Alphaproteobacteria</taxon>
        <taxon>Kordiimonadales</taxon>
        <taxon>Temperatibacteraceae</taxon>
        <taxon>Temperatibacter</taxon>
    </lineage>
</organism>
<feature type="domain" description="CAAX prenyl protease 2/Lysostaphin resistance protein A-like" evidence="2">
    <location>
        <begin position="153"/>
        <end position="240"/>
    </location>
</feature>
<feature type="transmembrane region" description="Helical" evidence="1">
    <location>
        <begin position="102"/>
        <end position="120"/>
    </location>
</feature>
<evidence type="ECO:0000256" key="1">
    <source>
        <dbReference type="SAM" id="Phobius"/>
    </source>
</evidence>